<dbReference type="InterPro" id="IPR050554">
    <property type="entry name" value="Met_Synthase/Corrinoid"/>
</dbReference>
<dbReference type="InterPro" id="IPR036594">
    <property type="entry name" value="Meth_synthase_dom"/>
</dbReference>
<dbReference type="Pfam" id="PF02310">
    <property type="entry name" value="B12-binding"/>
    <property type="match status" value="1"/>
</dbReference>
<reference evidence="3" key="1">
    <citation type="submission" date="2019-11" db="EMBL/GenBank/DDBJ databases">
        <authorList>
            <person name="Feng L."/>
        </authorList>
    </citation>
    <scope>NUCLEOTIDE SEQUENCE</scope>
    <source>
        <strain evidence="3">ElimosumLFYP34</strain>
    </source>
</reference>
<dbReference type="SMART" id="SM01018">
    <property type="entry name" value="B12-binding_2"/>
    <property type="match status" value="1"/>
</dbReference>
<dbReference type="EC" id="2.1.1.13" evidence="3"/>
<organism evidence="3">
    <name type="scientific">Eubacterium limosum</name>
    <dbReference type="NCBI Taxonomy" id="1736"/>
    <lineage>
        <taxon>Bacteria</taxon>
        <taxon>Bacillati</taxon>
        <taxon>Bacillota</taxon>
        <taxon>Clostridia</taxon>
        <taxon>Eubacteriales</taxon>
        <taxon>Eubacteriaceae</taxon>
        <taxon>Eubacterium</taxon>
    </lineage>
</organism>
<dbReference type="GO" id="GO:0050667">
    <property type="term" value="P:homocysteine metabolic process"/>
    <property type="evidence" value="ECO:0007669"/>
    <property type="project" value="TreeGrafter"/>
</dbReference>
<dbReference type="PROSITE" id="PS51332">
    <property type="entry name" value="B12_BINDING"/>
    <property type="match status" value="1"/>
</dbReference>
<name>A0A6N3E3K5_EUBLI</name>
<dbReference type="GO" id="GO:0005829">
    <property type="term" value="C:cytosol"/>
    <property type="evidence" value="ECO:0007669"/>
    <property type="project" value="TreeGrafter"/>
</dbReference>
<proteinExistence type="predicted"/>
<sequence length="215" mass="23757">MLESIVTAVKKLEEKKVIKLVRYAVKEGASQMQIIESVQAGLDEVGKYFETGRYGVTDLMMAGIIFEEILKLDCLKLEKENPEEAIGTILLCTIECDLHDIGKSIFKSAALMSGFKVIDLGIDISPEKIVAETKKSHPDVIAISSIMANGVKYMKETNELLVKENLRDEVKIILGGLSTHKDAVEYVGADAFTKDVYEGVNLCKEWMEGGVSHKL</sequence>
<keyword evidence="2" id="KW-0170">Cobalt</keyword>
<dbReference type="PANTHER" id="PTHR45833:SF1">
    <property type="entry name" value="METHIONINE SYNTHASE"/>
    <property type="match status" value="1"/>
</dbReference>
<protein>
    <submittedName>
        <fullName evidence="3">Methionine synthase</fullName>
        <ecNumber evidence="3">2.1.1.13</ecNumber>
    </submittedName>
</protein>
<gene>
    <name evidence="3" type="primary">metH_15</name>
    <name evidence="3" type="ORF">ELLFYP34_03259</name>
</gene>
<dbReference type="GO" id="GO:0046872">
    <property type="term" value="F:metal ion binding"/>
    <property type="evidence" value="ECO:0007669"/>
    <property type="project" value="UniProtKB-KW"/>
</dbReference>
<dbReference type="InterPro" id="IPR006158">
    <property type="entry name" value="Cobalamin-bd"/>
</dbReference>
<dbReference type="GO" id="GO:0032259">
    <property type="term" value="P:methylation"/>
    <property type="evidence" value="ECO:0007669"/>
    <property type="project" value="UniProtKB-KW"/>
</dbReference>
<keyword evidence="1" id="KW-0479">Metal-binding</keyword>
<dbReference type="AlphaFoldDB" id="A0A6N3E3K5"/>
<dbReference type="GO" id="GO:0031419">
    <property type="term" value="F:cobalamin binding"/>
    <property type="evidence" value="ECO:0007669"/>
    <property type="project" value="InterPro"/>
</dbReference>
<accession>A0A6N3E3K5</accession>
<evidence type="ECO:0000256" key="2">
    <source>
        <dbReference type="ARBA" id="ARBA00023285"/>
    </source>
</evidence>
<dbReference type="EMBL" id="CACRTR010000009">
    <property type="protein sequence ID" value="VYU32913.1"/>
    <property type="molecule type" value="Genomic_DNA"/>
</dbReference>
<dbReference type="GO" id="GO:0046653">
    <property type="term" value="P:tetrahydrofolate metabolic process"/>
    <property type="evidence" value="ECO:0007669"/>
    <property type="project" value="TreeGrafter"/>
</dbReference>
<dbReference type="Gene3D" id="1.10.1240.10">
    <property type="entry name" value="Methionine synthase domain"/>
    <property type="match status" value="1"/>
</dbReference>
<dbReference type="InterPro" id="IPR003759">
    <property type="entry name" value="Cbl-bd_cap"/>
</dbReference>
<keyword evidence="3" id="KW-0489">Methyltransferase</keyword>
<evidence type="ECO:0000313" key="3">
    <source>
        <dbReference type="EMBL" id="VYU32913.1"/>
    </source>
</evidence>
<dbReference type="InterPro" id="IPR036724">
    <property type="entry name" value="Cobalamin-bd_sf"/>
</dbReference>
<dbReference type="Pfam" id="PF02607">
    <property type="entry name" value="B12-binding_2"/>
    <property type="match status" value="1"/>
</dbReference>
<dbReference type="PANTHER" id="PTHR45833">
    <property type="entry name" value="METHIONINE SYNTHASE"/>
    <property type="match status" value="1"/>
</dbReference>
<dbReference type="SUPFAM" id="SSF52242">
    <property type="entry name" value="Cobalamin (vitamin B12)-binding domain"/>
    <property type="match status" value="1"/>
</dbReference>
<evidence type="ECO:0000256" key="1">
    <source>
        <dbReference type="ARBA" id="ARBA00022723"/>
    </source>
</evidence>
<dbReference type="GO" id="GO:0008705">
    <property type="term" value="F:methionine synthase activity"/>
    <property type="evidence" value="ECO:0007669"/>
    <property type="project" value="UniProtKB-EC"/>
</dbReference>
<dbReference type="SUPFAM" id="SSF47644">
    <property type="entry name" value="Methionine synthase domain"/>
    <property type="match status" value="1"/>
</dbReference>
<keyword evidence="3" id="KW-0808">Transferase</keyword>
<dbReference type="Gene3D" id="3.40.50.280">
    <property type="entry name" value="Cobalamin-binding domain"/>
    <property type="match status" value="1"/>
</dbReference>